<dbReference type="EMBL" id="CP003470">
    <property type="protein sequence ID" value="AGG90794.1"/>
    <property type="molecule type" value="Genomic_DNA"/>
</dbReference>
<name>M4NIR1_9GAMM</name>
<dbReference type="STRING" id="666685.R2APBS1_3734"/>
<protein>
    <submittedName>
        <fullName evidence="2">Uncharacterized protein</fullName>
    </submittedName>
</protein>
<evidence type="ECO:0000313" key="3">
    <source>
        <dbReference type="Proteomes" id="UP000011859"/>
    </source>
</evidence>
<gene>
    <name evidence="2" type="ORF">R2APBS1_3734</name>
</gene>
<evidence type="ECO:0000313" key="2">
    <source>
        <dbReference type="EMBL" id="AGG90794.1"/>
    </source>
</evidence>
<proteinExistence type="predicted"/>
<dbReference type="KEGG" id="rhd:R2APBS1_3734"/>
<dbReference type="HOGENOM" id="CLU_2846960_0_0_6"/>
<dbReference type="Proteomes" id="UP000011859">
    <property type="component" value="Chromosome"/>
</dbReference>
<accession>M4NIR1</accession>
<organism evidence="2 3">
    <name type="scientific">Rhodanobacter denitrificans</name>
    <dbReference type="NCBI Taxonomy" id="666685"/>
    <lineage>
        <taxon>Bacteria</taxon>
        <taxon>Pseudomonadati</taxon>
        <taxon>Pseudomonadota</taxon>
        <taxon>Gammaproteobacteria</taxon>
        <taxon>Lysobacterales</taxon>
        <taxon>Rhodanobacteraceae</taxon>
        <taxon>Rhodanobacter</taxon>
    </lineage>
</organism>
<reference evidence="2 3" key="1">
    <citation type="submission" date="2012-04" db="EMBL/GenBank/DDBJ databases">
        <title>Complete genome of Rhodanobacter sp. 2APBS1.</title>
        <authorList>
            <consortium name="US DOE Joint Genome Institute"/>
            <person name="Huntemann M."/>
            <person name="Wei C.-L."/>
            <person name="Han J."/>
            <person name="Detter J.C."/>
            <person name="Han C."/>
            <person name="Tapia R."/>
            <person name="Munk A.C.C."/>
            <person name="Chen A."/>
            <person name="Krypides N."/>
            <person name="Mavromatis K."/>
            <person name="Markowitz V."/>
            <person name="Szeto E."/>
            <person name="Ivanova N."/>
            <person name="Mikhailova N."/>
            <person name="Ovchinnikova G."/>
            <person name="Pagani I."/>
            <person name="Pati A."/>
            <person name="Goodwin L."/>
            <person name="Peters L."/>
            <person name="Pitluck S."/>
            <person name="Woyke T."/>
            <person name="Prakash O."/>
            <person name="Elkins J."/>
            <person name="Brown S."/>
            <person name="Palumbo A."/>
            <person name="Hemme C."/>
            <person name="Zhou J."/>
            <person name="Watson D."/>
            <person name="Jardine P."/>
            <person name="Kostka J."/>
            <person name="Green S."/>
        </authorList>
    </citation>
    <scope>NUCLEOTIDE SEQUENCE [LARGE SCALE GENOMIC DNA]</scope>
    <source>
        <strain evidence="2 3">2APBS1</strain>
    </source>
</reference>
<feature type="region of interest" description="Disordered" evidence="1">
    <location>
        <begin position="21"/>
        <end position="43"/>
    </location>
</feature>
<sequence length="65" mass="7219">MHSLWKDLLFLHGHLLHKDDLDWRPEPEPAPDPASDATGSGHAAKTARHALACCASVWPRIMSPR</sequence>
<evidence type="ECO:0000256" key="1">
    <source>
        <dbReference type="SAM" id="MobiDB-lite"/>
    </source>
</evidence>
<dbReference type="GeneID" id="72428341"/>
<dbReference type="AlphaFoldDB" id="M4NIR1"/>
<dbReference type="RefSeq" id="WP_015449049.1">
    <property type="nucleotide sequence ID" value="NC_020541.1"/>
</dbReference>
<keyword evidence="3" id="KW-1185">Reference proteome</keyword>